<feature type="compositionally biased region" description="Polar residues" evidence="1">
    <location>
        <begin position="711"/>
        <end position="723"/>
    </location>
</feature>
<dbReference type="SMART" id="SM00382">
    <property type="entry name" value="AAA"/>
    <property type="match status" value="1"/>
</dbReference>
<feature type="region of interest" description="Disordered" evidence="1">
    <location>
        <begin position="1"/>
        <end position="90"/>
    </location>
</feature>
<evidence type="ECO:0000313" key="4">
    <source>
        <dbReference type="Proteomes" id="UP001446871"/>
    </source>
</evidence>
<feature type="compositionally biased region" description="Polar residues" evidence="1">
    <location>
        <begin position="75"/>
        <end position="85"/>
    </location>
</feature>
<dbReference type="EMBL" id="JAQQWM010000003">
    <property type="protein sequence ID" value="KAK8072097.1"/>
    <property type="molecule type" value="Genomic_DNA"/>
</dbReference>
<proteinExistence type="predicted"/>
<evidence type="ECO:0000313" key="3">
    <source>
        <dbReference type="EMBL" id="KAK8072097.1"/>
    </source>
</evidence>
<dbReference type="Pfam" id="PF22942">
    <property type="entry name" value="DUF7025"/>
    <property type="match status" value="1"/>
</dbReference>
<reference evidence="3 4" key="1">
    <citation type="submission" date="2023-01" db="EMBL/GenBank/DDBJ databases">
        <title>Analysis of 21 Apiospora genomes using comparative genomics revels a genus with tremendous synthesis potential of carbohydrate active enzymes and secondary metabolites.</title>
        <authorList>
            <person name="Sorensen T."/>
        </authorList>
    </citation>
    <scope>NUCLEOTIDE SEQUENCE [LARGE SCALE GENOMIC DNA]</scope>
    <source>
        <strain evidence="3 4">CBS 83171</strain>
    </source>
</reference>
<accession>A0ABR1VML5</accession>
<dbReference type="InterPro" id="IPR003959">
    <property type="entry name" value="ATPase_AAA_core"/>
</dbReference>
<dbReference type="Proteomes" id="UP001446871">
    <property type="component" value="Unassembled WGS sequence"/>
</dbReference>
<dbReference type="InterPro" id="IPR054289">
    <property type="entry name" value="DUF7025"/>
</dbReference>
<dbReference type="Pfam" id="PF00004">
    <property type="entry name" value="AAA"/>
    <property type="match status" value="1"/>
</dbReference>
<keyword evidence="4" id="KW-1185">Reference proteome</keyword>
<dbReference type="SUPFAM" id="SSF52540">
    <property type="entry name" value="P-loop containing nucleoside triphosphate hydrolases"/>
    <property type="match status" value="1"/>
</dbReference>
<dbReference type="PANTHER" id="PTHR46411">
    <property type="entry name" value="FAMILY ATPASE, PUTATIVE-RELATED"/>
    <property type="match status" value="1"/>
</dbReference>
<feature type="compositionally biased region" description="Basic and acidic residues" evidence="1">
    <location>
        <begin position="50"/>
        <end position="60"/>
    </location>
</feature>
<feature type="region of interest" description="Disordered" evidence="1">
    <location>
        <begin position="711"/>
        <end position="732"/>
    </location>
</feature>
<dbReference type="PANTHER" id="PTHR46411:SF4">
    <property type="entry name" value="AAA+ ATPASE DOMAIN-CONTAINING PROTEIN"/>
    <property type="match status" value="1"/>
</dbReference>
<comment type="caution">
    <text evidence="3">The sequence shown here is derived from an EMBL/GenBank/DDBJ whole genome shotgun (WGS) entry which is preliminary data.</text>
</comment>
<protein>
    <recommendedName>
        <fullName evidence="2">AAA+ ATPase domain-containing protein</fullName>
    </recommendedName>
</protein>
<gene>
    <name evidence="3" type="ORF">PG996_005445</name>
</gene>
<name>A0ABR1VML5_9PEZI</name>
<feature type="domain" description="AAA+ ATPase" evidence="2">
    <location>
        <begin position="491"/>
        <end position="616"/>
    </location>
</feature>
<evidence type="ECO:0000259" key="2">
    <source>
        <dbReference type="SMART" id="SM00382"/>
    </source>
</evidence>
<dbReference type="Gene3D" id="3.40.50.300">
    <property type="entry name" value="P-loop containing nucleotide triphosphate hydrolases"/>
    <property type="match status" value="1"/>
</dbReference>
<evidence type="ECO:0000256" key="1">
    <source>
        <dbReference type="SAM" id="MobiDB-lite"/>
    </source>
</evidence>
<dbReference type="InterPro" id="IPR003593">
    <property type="entry name" value="AAA+_ATPase"/>
</dbReference>
<dbReference type="InterPro" id="IPR027417">
    <property type="entry name" value="P-loop_NTPase"/>
</dbReference>
<sequence length="732" mass="83331">MMGLCLSKLRFGNQRSVTRSGTEESPGDQNDQNEPHAKGKRPQHLGISSRPDDSEPRESNSPDSLLSMGDHTFVGSESSPTTTGGPQHKMRNNRQLSLASSKPNIQWNTLPSVIHHPETNAEVFGWEMRGEKRAMRILCSDLCKGLSRLAAETPGDWTESSEHVVVEPYELIFHNMTRIKENKMAKLGAGNWHKHLHFLLKSLEKESPDAWGRFNAIEAGRRKTVTFDTLPLLYRPGTVAFQRDHGEWRAYVIERRGQKMSSNTEVMLIHARYLDFDQTGSTLVPHETVFELAKFDSEQPITDLELIPRQLFSQAQKQEMMDGIRVRGDEYRNYGDKVWHCEYRGEEWPRPSQKAPLRVIVDYVTPSRYAQSLGIINAKEHGASYSIKVDEPLGLASSPGYIEHQHDLRTVQPEPPSLFCPSRLWAFSLHHKTWRLVSPYDLSEVKKRDEPFDDDLCMDKRKKDYFKSIALEYVDALNQGKTLKATAQKGRGLSVLLCGNTGVGKTFTAECLSEKYGLPLYTMTCGDLGDEPSSFDLRLHETFLRGISWGAIVLLDEVDEYVYSRNRYNNKRCYLTPILLRHLETSESLTIITMTQTEEAEGSFIGRSEWPMHLPDFSFEDQQKVWHKTIDSIPLQLRNKQQLKRFVDHELQKDGYRAFQQLNARQIKNTVRFATAIARGNGPDSLACELDSGDIKIALDLGKEFRDHMLQESSDSPNQSMVNQLKVLGGSG</sequence>
<organism evidence="3 4">
    <name type="scientific">Apiospora saccharicola</name>
    <dbReference type="NCBI Taxonomy" id="335842"/>
    <lineage>
        <taxon>Eukaryota</taxon>
        <taxon>Fungi</taxon>
        <taxon>Dikarya</taxon>
        <taxon>Ascomycota</taxon>
        <taxon>Pezizomycotina</taxon>
        <taxon>Sordariomycetes</taxon>
        <taxon>Xylariomycetidae</taxon>
        <taxon>Amphisphaeriales</taxon>
        <taxon>Apiosporaceae</taxon>
        <taxon>Apiospora</taxon>
    </lineage>
</organism>